<dbReference type="AlphaFoldDB" id="A0A8J5D3Y7"/>
<organism evidence="2 3">
    <name type="scientific">Chionoecetes opilio</name>
    <name type="common">Atlantic snow crab</name>
    <name type="synonym">Cancer opilio</name>
    <dbReference type="NCBI Taxonomy" id="41210"/>
    <lineage>
        <taxon>Eukaryota</taxon>
        <taxon>Metazoa</taxon>
        <taxon>Ecdysozoa</taxon>
        <taxon>Arthropoda</taxon>
        <taxon>Crustacea</taxon>
        <taxon>Multicrustacea</taxon>
        <taxon>Malacostraca</taxon>
        <taxon>Eumalacostraca</taxon>
        <taxon>Eucarida</taxon>
        <taxon>Decapoda</taxon>
        <taxon>Pleocyemata</taxon>
        <taxon>Brachyura</taxon>
        <taxon>Eubrachyura</taxon>
        <taxon>Majoidea</taxon>
        <taxon>Majidae</taxon>
        <taxon>Chionoecetes</taxon>
    </lineage>
</organism>
<reference evidence="2" key="1">
    <citation type="submission" date="2020-07" db="EMBL/GenBank/DDBJ databases">
        <title>The High-quality genome of the commercially important snow crab, Chionoecetes opilio.</title>
        <authorList>
            <person name="Jeong J.-H."/>
            <person name="Ryu S."/>
        </authorList>
    </citation>
    <scope>NUCLEOTIDE SEQUENCE</scope>
    <source>
        <strain evidence="2">MADBK_172401_WGS</strain>
        <tissue evidence="2">Digestive gland</tissue>
    </source>
</reference>
<comment type="caution">
    <text evidence="2">The sequence shown here is derived from an EMBL/GenBank/DDBJ whole genome shotgun (WGS) entry which is preliminary data.</text>
</comment>
<feature type="region of interest" description="Disordered" evidence="1">
    <location>
        <begin position="46"/>
        <end position="84"/>
    </location>
</feature>
<feature type="compositionally biased region" description="Basic and acidic residues" evidence="1">
    <location>
        <begin position="74"/>
        <end position="84"/>
    </location>
</feature>
<accession>A0A8J5D3Y7</accession>
<proteinExistence type="predicted"/>
<name>A0A8J5D3Y7_CHIOP</name>
<evidence type="ECO:0000256" key="1">
    <source>
        <dbReference type="SAM" id="MobiDB-lite"/>
    </source>
</evidence>
<feature type="compositionally biased region" description="Acidic residues" evidence="1">
    <location>
        <begin position="54"/>
        <end position="64"/>
    </location>
</feature>
<dbReference type="EMBL" id="JACEEZ010002812">
    <property type="protein sequence ID" value="KAG0727935.1"/>
    <property type="molecule type" value="Genomic_DNA"/>
</dbReference>
<evidence type="ECO:0000313" key="2">
    <source>
        <dbReference type="EMBL" id="KAG0727935.1"/>
    </source>
</evidence>
<dbReference type="Proteomes" id="UP000770661">
    <property type="component" value="Unassembled WGS sequence"/>
</dbReference>
<protein>
    <submittedName>
        <fullName evidence="2">Uncharacterized protein</fullName>
    </submittedName>
</protein>
<keyword evidence="3" id="KW-1185">Reference proteome</keyword>
<gene>
    <name evidence="2" type="ORF">GWK47_033561</name>
</gene>
<evidence type="ECO:0000313" key="3">
    <source>
        <dbReference type="Proteomes" id="UP000770661"/>
    </source>
</evidence>
<sequence>MTRYLSHGPAASREGCKTAAERGTRYEFVTKFLQFFIATQRRTAADVSTWADPTDSEGNAEDMDYQQPRPGCSHHQDTGDSHISQEGHECVDICSTADRLGLSDNQVTALVSATLKAGGADLDKFVISTSTRDGTGC</sequence>